<evidence type="ECO:0000256" key="4">
    <source>
        <dbReference type="ARBA" id="ARBA00023015"/>
    </source>
</evidence>
<feature type="region of interest" description="Disordered" evidence="6">
    <location>
        <begin position="372"/>
        <end position="527"/>
    </location>
</feature>
<dbReference type="Proteomes" id="UP001188597">
    <property type="component" value="Unassembled WGS sequence"/>
</dbReference>
<protein>
    <submittedName>
        <fullName evidence="9">Uncharacterized protein</fullName>
    </submittedName>
</protein>
<evidence type="ECO:0000256" key="3">
    <source>
        <dbReference type="ARBA" id="ARBA00022691"/>
    </source>
</evidence>
<feature type="compositionally biased region" description="Basic and acidic residues" evidence="6">
    <location>
        <begin position="880"/>
        <end position="895"/>
    </location>
</feature>
<feature type="compositionally biased region" description="Basic and acidic residues" evidence="6">
    <location>
        <begin position="415"/>
        <end position="425"/>
    </location>
</feature>
<feature type="compositionally biased region" description="Basic residues" evidence="6">
    <location>
        <begin position="380"/>
        <end position="394"/>
    </location>
</feature>
<dbReference type="CDD" id="cd10519">
    <property type="entry name" value="SET_EZH"/>
    <property type="match status" value="1"/>
</dbReference>
<dbReference type="InterPro" id="IPR026489">
    <property type="entry name" value="CXC_dom"/>
</dbReference>
<feature type="compositionally biased region" description="Basic and acidic residues" evidence="6">
    <location>
        <begin position="510"/>
        <end position="520"/>
    </location>
</feature>
<feature type="compositionally biased region" description="Polar residues" evidence="6">
    <location>
        <begin position="395"/>
        <end position="412"/>
    </location>
</feature>
<dbReference type="GO" id="GO:0031519">
    <property type="term" value="C:PcG protein complex"/>
    <property type="evidence" value="ECO:0007669"/>
    <property type="project" value="InterPro"/>
</dbReference>
<keyword evidence="2" id="KW-0808">Transferase</keyword>
<dbReference type="GO" id="GO:0032259">
    <property type="term" value="P:methylation"/>
    <property type="evidence" value="ECO:0007669"/>
    <property type="project" value="UniProtKB-KW"/>
</dbReference>
<sequence length="906" mass="101488">MSAPAASVFDFRSDRPDGLPINCDERSSNIEWIVELRKTSPAPLEISSVIDSLKEQVAADRCVRIEKRMEDNRQKLVEVTSNLYKLSLERQNLNIIVADKSIDILTKRQKDAIDMQNGINVSNGDDDSNSSQEDGNPSSAILLGSSIAVKNAVCPIKLTEVKRLPPYTTWIFLDRNQRMTEDQSVVGRRRIYYDQNGGEALICSDSEEEGIDEEEDKREFVESEDFILRNTIKEIGLSGGVLDLLGQCLSRKPAEVRARYEVLMMRENAVMGSKNDDIEGSANSFLDKDLDAALDSFDNLFCRRCLVFDCRLHGCSQDLIFPAEKQLPWSWPDEGNVCGPHCYRQVLKSEGNATVTTPVLVAPEELALPSADGAGAAARISRRKSGGASLRRKANSCQSESASSNARNVSESSDSEIRPVHDIISTEHSSSPIKSKLGVGNRNSKRIAEHALVAMRKRQKQMPASDSDSVASGSLSSKDMNLRPNLRKENEDVSSSQKMKPSSARRSRRKGDPVLDKDDLIQGEVPDCPSNEVISGRLMANNDDILKKEEFVDENTCRQESDAKSWKAIEKALYEKGVEIFGRNSCLIARNLMNGMKTCSEVFQLMNRSEKILSSQEGYGASSLNESCPKVHGNETMGIGLRRRSRFLRRRGRVRRLKYTWKTAGCHSFRKRISERKDQPCRQFNPCGCQTACGKECPCLVNGTCCEKYCGCGDGTLGIPWQRGDNYECRNMKLLLKQQQRVLLGRSDVSGWGAFLKNSVAKHEYLGEYTGELISHREADKRGKIYDRMTLHGTLLNEIFLLDWILNHIYLSIYVVQYVLDAFRKGDKLKFANHSPDPNCYAKVIMVAGDHRVGIFAKERICAGEELFYDYRYEPDRAPAWARKPEPSGSKKEELAPSGGRAKKIA</sequence>
<evidence type="ECO:0000313" key="10">
    <source>
        <dbReference type="Proteomes" id="UP001188597"/>
    </source>
</evidence>
<keyword evidence="5" id="KW-0804">Transcription</keyword>
<evidence type="ECO:0000256" key="5">
    <source>
        <dbReference type="ARBA" id="ARBA00023163"/>
    </source>
</evidence>
<comment type="caution">
    <text evidence="9">The sequence shown here is derived from an EMBL/GenBank/DDBJ whole genome shotgun (WGS) entry which is preliminary data.</text>
</comment>
<dbReference type="SMART" id="SM00317">
    <property type="entry name" value="SET"/>
    <property type="match status" value="1"/>
</dbReference>
<accession>A0AA88W5Z5</accession>
<dbReference type="Pfam" id="PF00856">
    <property type="entry name" value="SET"/>
    <property type="match status" value="1"/>
</dbReference>
<feature type="compositionally biased region" description="Low complexity" evidence="6">
    <location>
        <begin position="465"/>
        <end position="479"/>
    </location>
</feature>
<evidence type="ECO:0000256" key="1">
    <source>
        <dbReference type="ARBA" id="ARBA00022603"/>
    </source>
</evidence>
<name>A0AA88W5Z5_9ASTE</name>
<evidence type="ECO:0000259" key="8">
    <source>
        <dbReference type="PROSITE" id="PS51633"/>
    </source>
</evidence>
<feature type="compositionally biased region" description="Low complexity" evidence="6">
    <location>
        <begin position="117"/>
        <end position="136"/>
    </location>
</feature>
<dbReference type="EMBL" id="JAVXUP010000839">
    <property type="protein sequence ID" value="KAK3020014.1"/>
    <property type="molecule type" value="Genomic_DNA"/>
</dbReference>
<feature type="region of interest" description="Disordered" evidence="6">
    <location>
        <begin position="880"/>
        <end position="906"/>
    </location>
</feature>
<dbReference type="GO" id="GO:0003682">
    <property type="term" value="F:chromatin binding"/>
    <property type="evidence" value="ECO:0007669"/>
    <property type="project" value="TreeGrafter"/>
</dbReference>
<evidence type="ECO:0000256" key="2">
    <source>
        <dbReference type="ARBA" id="ARBA00022679"/>
    </source>
</evidence>
<feature type="domain" description="CXC" evidence="8">
    <location>
        <begin position="670"/>
        <end position="712"/>
    </location>
</feature>
<keyword evidence="10" id="KW-1185">Reference proteome</keyword>
<evidence type="ECO:0000256" key="6">
    <source>
        <dbReference type="SAM" id="MobiDB-lite"/>
    </source>
</evidence>
<dbReference type="SUPFAM" id="SSF82199">
    <property type="entry name" value="SET domain"/>
    <property type="match status" value="1"/>
</dbReference>
<keyword evidence="4" id="KW-0805">Transcription regulation</keyword>
<gene>
    <name evidence="9" type="ORF">RJ639_004974</name>
</gene>
<dbReference type="PROSITE" id="PS51576">
    <property type="entry name" value="SAM_MT43_EZ"/>
    <property type="match status" value="1"/>
</dbReference>
<dbReference type="InterPro" id="IPR045318">
    <property type="entry name" value="EZH1/2-like"/>
</dbReference>
<evidence type="ECO:0000259" key="7">
    <source>
        <dbReference type="PROSITE" id="PS50280"/>
    </source>
</evidence>
<dbReference type="InterPro" id="IPR025778">
    <property type="entry name" value="Hist-Lys_N-MeTrfase_plant"/>
</dbReference>
<dbReference type="GO" id="GO:0031507">
    <property type="term" value="P:heterochromatin formation"/>
    <property type="evidence" value="ECO:0007669"/>
    <property type="project" value="TreeGrafter"/>
</dbReference>
<organism evidence="9 10">
    <name type="scientific">Escallonia herrerae</name>
    <dbReference type="NCBI Taxonomy" id="1293975"/>
    <lineage>
        <taxon>Eukaryota</taxon>
        <taxon>Viridiplantae</taxon>
        <taxon>Streptophyta</taxon>
        <taxon>Embryophyta</taxon>
        <taxon>Tracheophyta</taxon>
        <taxon>Spermatophyta</taxon>
        <taxon>Magnoliopsida</taxon>
        <taxon>eudicotyledons</taxon>
        <taxon>Gunneridae</taxon>
        <taxon>Pentapetalae</taxon>
        <taxon>asterids</taxon>
        <taxon>campanulids</taxon>
        <taxon>Escalloniales</taxon>
        <taxon>Escalloniaceae</taxon>
        <taxon>Escallonia</taxon>
    </lineage>
</organism>
<dbReference type="GO" id="GO:0046976">
    <property type="term" value="F:histone H3K27 methyltransferase activity"/>
    <property type="evidence" value="ECO:0007669"/>
    <property type="project" value="TreeGrafter"/>
</dbReference>
<dbReference type="PANTHER" id="PTHR45747:SF4">
    <property type="entry name" value="HISTONE-LYSINE N-METHYLTRANSFERASE E(Z)"/>
    <property type="match status" value="1"/>
</dbReference>
<dbReference type="InterPro" id="IPR046341">
    <property type="entry name" value="SET_dom_sf"/>
</dbReference>
<keyword evidence="3" id="KW-0949">S-adenosyl-L-methionine</keyword>
<reference evidence="9" key="1">
    <citation type="submission" date="2022-12" db="EMBL/GenBank/DDBJ databases">
        <title>Draft genome assemblies for two species of Escallonia (Escalloniales).</title>
        <authorList>
            <person name="Chanderbali A."/>
            <person name="Dervinis C."/>
            <person name="Anghel I."/>
            <person name="Soltis D."/>
            <person name="Soltis P."/>
            <person name="Zapata F."/>
        </authorList>
    </citation>
    <scope>NUCLEOTIDE SEQUENCE</scope>
    <source>
        <strain evidence="9">UCBG64.0493</strain>
        <tissue evidence="9">Leaf</tissue>
    </source>
</reference>
<dbReference type="InterPro" id="IPR001214">
    <property type="entry name" value="SET_dom"/>
</dbReference>
<feature type="domain" description="SET" evidence="7">
    <location>
        <begin position="740"/>
        <end position="872"/>
    </location>
</feature>
<dbReference type="PROSITE" id="PS50280">
    <property type="entry name" value="SET"/>
    <property type="match status" value="1"/>
</dbReference>
<dbReference type="Gene3D" id="2.170.270.10">
    <property type="entry name" value="SET domain"/>
    <property type="match status" value="1"/>
</dbReference>
<keyword evidence="1" id="KW-0489">Methyltransferase</keyword>
<proteinExistence type="predicted"/>
<dbReference type="InterPro" id="IPR058609">
    <property type="entry name" value="HTH_CLF-like"/>
</dbReference>
<dbReference type="AlphaFoldDB" id="A0AA88W5Z5"/>
<dbReference type="PROSITE" id="PS51633">
    <property type="entry name" value="CXC"/>
    <property type="match status" value="1"/>
</dbReference>
<dbReference type="Pfam" id="PF25996">
    <property type="entry name" value="HTH_CLF_N"/>
    <property type="match status" value="1"/>
</dbReference>
<evidence type="ECO:0000313" key="9">
    <source>
        <dbReference type="EMBL" id="KAK3020014.1"/>
    </source>
</evidence>
<dbReference type="PANTHER" id="PTHR45747">
    <property type="entry name" value="HISTONE-LYSINE N-METHYLTRANSFERASE E(Z)"/>
    <property type="match status" value="1"/>
</dbReference>
<feature type="region of interest" description="Disordered" evidence="6">
    <location>
        <begin position="116"/>
        <end position="137"/>
    </location>
</feature>